<dbReference type="EMBL" id="JALLAZ020001688">
    <property type="protein sequence ID" value="KAL3768053.1"/>
    <property type="molecule type" value="Genomic_DNA"/>
</dbReference>
<dbReference type="InterPro" id="IPR003462">
    <property type="entry name" value="ODC_Mu_crystall"/>
</dbReference>
<dbReference type="Pfam" id="PF02423">
    <property type="entry name" value="OCD_Mu_crystall"/>
    <property type="match status" value="1"/>
</dbReference>
<organism evidence="2 3">
    <name type="scientific">Stephanodiscus triporus</name>
    <dbReference type="NCBI Taxonomy" id="2934178"/>
    <lineage>
        <taxon>Eukaryota</taxon>
        <taxon>Sar</taxon>
        <taxon>Stramenopiles</taxon>
        <taxon>Ochrophyta</taxon>
        <taxon>Bacillariophyta</taxon>
        <taxon>Coscinodiscophyceae</taxon>
        <taxon>Thalassiosirophycidae</taxon>
        <taxon>Stephanodiscales</taxon>
        <taxon>Stephanodiscaceae</taxon>
        <taxon>Stephanodiscus</taxon>
    </lineage>
</organism>
<accession>A0ABD3MYI6</accession>
<dbReference type="InterPro" id="IPR023401">
    <property type="entry name" value="ODC_N"/>
</dbReference>
<comment type="similarity">
    <text evidence="1">Belongs to the ornithine cyclodeaminase/mu-crystallin family.</text>
</comment>
<dbReference type="Gene3D" id="3.30.1780.10">
    <property type="entry name" value="ornithine cyclodeaminase, domain 1"/>
    <property type="match status" value="1"/>
</dbReference>
<name>A0ABD3MYI6_9STRA</name>
<dbReference type="Gene3D" id="3.40.50.720">
    <property type="entry name" value="NAD(P)-binding Rossmann-like Domain"/>
    <property type="match status" value="1"/>
</dbReference>
<gene>
    <name evidence="2" type="ORF">ACHAW5_001440</name>
</gene>
<evidence type="ECO:0000313" key="2">
    <source>
        <dbReference type="EMBL" id="KAL3768053.1"/>
    </source>
</evidence>
<dbReference type="PANTHER" id="PTHR13812:SF19">
    <property type="entry name" value="KETIMINE REDUCTASE MU-CRYSTALLIN"/>
    <property type="match status" value="1"/>
</dbReference>
<dbReference type="PANTHER" id="PTHR13812">
    <property type="entry name" value="KETIMINE REDUCTASE MU-CRYSTALLIN"/>
    <property type="match status" value="1"/>
</dbReference>
<protein>
    <recommendedName>
        <fullName evidence="4">Ornithine cyclodeaminase</fullName>
    </recommendedName>
</protein>
<dbReference type="InterPro" id="IPR036291">
    <property type="entry name" value="NAD(P)-bd_dom_sf"/>
</dbReference>
<dbReference type="AlphaFoldDB" id="A0ABD3MYI6"/>
<keyword evidence="3" id="KW-1185">Reference proteome</keyword>
<proteinExistence type="inferred from homology"/>
<evidence type="ECO:0000256" key="1">
    <source>
        <dbReference type="ARBA" id="ARBA00008903"/>
    </source>
</evidence>
<dbReference type="SUPFAM" id="SSF51735">
    <property type="entry name" value="NAD(P)-binding Rossmann-fold domains"/>
    <property type="match status" value="1"/>
</dbReference>
<sequence length="511" mass="55529">MSSPAEYTVRKKSSILSHSALSISDGCSVTRLATLFNWALTLITRLNCAAPCGRALPSETSATPGRGDITRADVAAREPMAMLVVRKSRRLLAVAWRWVLERSPLDGYALYSFPPHFLKNKKTTKPPINANDMIHQTSRLLSNTMLILSEADARRCFPVPVAIAANRKALASLRKDEDGGAVVPTRISLPYRAPTVATPTSTSSSSLPADWSLFKPAAYYPREGITDEEILMGMKLVSIRSRNPEKFNKPTVPATTMLLNSETGEVSAILAATYLTAARTAAGSALATELALSNRKTQDGLTLLVFGAGLQAELHIRSIQHVVNINRLVIINRSLLRAEKLKEMILKEQPNSDSEAQIDISTTLLSDKDGVENAVKNADIICAATNTCTPLFRGEWLKPGCHINGVGSYTPLMQEIDDATVRRSEILIDTPEALDVGDLSCLKQGGDDLQFNFAGLIGDAIVGNINFGRRRDDRIDCSFYKSVGTAIMDLFSANVAVNNARKNKIGVEVDM</sequence>
<reference evidence="2 3" key="1">
    <citation type="submission" date="2024-10" db="EMBL/GenBank/DDBJ databases">
        <title>Updated reference genomes for cyclostephanoid diatoms.</title>
        <authorList>
            <person name="Roberts W.R."/>
            <person name="Alverson A.J."/>
        </authorList>
    </citation>
    <scope>NUCLEOTIDE SEQUENCE [LARGE SCALE GENOMIC DNA]</scope>
    <source>
        <strain evidence="2 3">AJA276-08</strain>
    </source>
</reference>
<dbReference type="Proteomes" id="UP001530315">
    <property type="component" value="Unassembled WGS sequence"/>
</dbReference>
<comment type="caution">
    <text evidence="2">The sequence shown here is derived from an EMBL/GenBank/DDBJ whole genome shotgun (WGS) entry which is preliminary data.</text>
</comment>
<evidence type="ECO:0008006" key="4">
    <source>
        <dbReference type="Google" id="ProtNLM"/>
    </source>
</evidence>
<evidence type="ECO:0000313" key="3">
    <source>
        <dbReference type="Proteomes" id="UP001530315"/>
    </source>
</evidence>